<evidence type="ECO:0000259" key="5">
    <source>
        <dbReference type="PROSITE" id="PS51183"/>
    </source>
</evidence>
<keyword evidence="8" id="KW-1185">Reference proteome</keyword>
<protein>
    <submittedName>
        <fullName evidence="7">Protein Jumonji</fullName>
    </submittedName>
</protein>
<feature type="domain" description="ARID" evidence="4">
    <location>
        <begin position="846"/>
        <end position="937"/>
    </location>
</feature>
<dbReference type="Gene3D" id="2.60.120.650">
    <property type="entry name" value="Cupin"/>
    <property type="match status" value="1"/>
</dbReference>
<dbReference type="PANTHER" id="PTHR10694:SF113">
    <property type="entry name" value="PROTEIN JUMONJI"/>
    <property type="match status" value="1"/>
</dbReference>
<dbReference type="PROSITE" id="PS51184">
    <property type="entry name" value="JMJC"/>
    <property type="match status" value="1"/>
</dbReference>
<dbReference type="GO" id="GO:0010468">
    <property type="term" value="P:regulation of gene expression"/>
    <property type="evidence" value="ECO:0007669"/>
    <property type="project" value="TreeGrafter"/>
</dbReference>
<dbReference type="SUPFAM" id="SSF46774">
    <property type="entry name" value="ARID-like"/>
    <property type="match status" value="1"/>
</dbReference>
<dbReference type="SMART" id="SM00558">
    <property type="entry name" value="JmjC"/>
    <property type="match status" value="1"/>
</dbReference>
<dbReference type="Pfam" id="PF01388">
    <property type="entry name" value="ARID"/>
    <property type="match status" value="1"/>
</dbReference>
<feature type="compositionally biased region" description="Polar residues" evidence="3">
    <location>
        <begin position="304"/>
        <end position="314"/>
    </location>
</feature>
<dbReference type="InterPro" id="IPR004198">
    <property type="entry name" value="Znf_C5HC2"/>
</dbReference>
<dbReference type="PROSITE" id="PS51183">
    <property type="entry name" value="JMJN"/>
    <property type="match status" value="1"/>
</dbReference>
<dbReference type="Pfam" id="PF02373">
    <property type="entry name" value="JmjC"/>
    <property type="match status" value="1"/>
</dbReference>
<feature type="compositionally biased region" description="Polar residues" evidence="3">
    <location>
        <begin position="349"/>
        <end position="360"/>
    </location>
</feature>
<feature type="compositionally biased region" description="Polar residues" evidence="3">
    <location>
        <begin position="210"/>
        <end position="224"/>
    </location>
</feature>
<dbReference type="EMBL" id="KQ461108">
    <property type="protein sequence ID" value="KPJ09055.1"/>
    <property type="molecule type" value="Genomic_DNA"/>
</dbReference>
<feature type="region of interest" description="Disordered" evidence="3">
    <location>
        <begin position="193"/>
        <end position="416"/>
    </location>
</feature>
<feature type="compositionally biased region" description="Basic residues" evidence="3">
    <location>
        <begin position="277"/>
        <end position="287"/>
    </location>
</feature>
<name>A0A194QVR1_PAPMA</name>
<evidence type="ECO:0000259" key="6">
    <source>
        <dbReference type="PROSITE" id="PS51184"/>
    </source>
</evidence>
<dbReference type="Pfam" id="PF02375">
    <property type="entry name" value="JmjN"/>
    <property type="match status" value="1"/>
</dbReference>
<feature type="compositionally biased region" description="Polar residues" evidence="3">
    <location>
        <begin position="471"/>
        <end position="498"/>
    </location>
</feature>
<feature type="compositionally biased region" description="Basic residues" evidence="3">
    <location>
        <begin position="237"/>
        <end position="247"/>
    </location>
</feature>
<gene>
    <name evidence="7" type="ORF">RR48_15196</name>
</gene>
<feature type="domain" description="JmjN" evidence="5">
    <location>
        <begin position="782"/>
        <end position="823"/>
    </location>
</feature>
<evidence type="ECO:0000313" key="7">
    <source>
        <dbReference type="EMBL" id="KPJ09055.1"/>
    </source>
</evidence>
<comment type="subcellular location">
    <subcellularLocation>
        <location evidence="1">Nucleus</location>
    </subcellularLocation>
</comment>
<dbReference type="PROSITE" id="PS51011">
    <property type="entry name" value="ARID"/>
    <property type="match status" value="1"/>
</dbReference>
<dbReference type="GO" id="GO:0006338">
    <property type="term" value="P:chromatin remodeling"/>
    <property type="evidence" value="ECO:0007669"/>
    <property type="project" value="TreeGrafter"/>
</dbReference>
<evidence type="ECO:0000256" key="3">
    <source>
        <dbReference type="SAM" id="MobiDB-lite"/>
    </source>
</evidence>
<dbReference type="STRING" id="76193.A0A194QVR1"/>
<dbReference type="SMART" id="SM00501">
    <property type="entry name" value="BRIGHT"/>
    <property type="match status" value="1"/>
</dbReference>
<dbReference type="InParanoid" id="A0A194QVR1"/>
<proteinExistence type="predicted"/>
<organism evidence="7 8">
    <name type="scientific">Papilio machaon</name>
    <name type="common">Old World swallowtail butterfly</name>
    <dbReference type="NCBI Taxonomy" id="76193"/>
    <lineage>
        <taxon>Eukaryota</taxon>
        <taxon>Metazoa</taxon>
        <taxon>Ecdysozoa</taxon>
        <taxon>Arthropoda</taxon>
        <taxon>Hexapoda</taxon>
        <taxon>Insecta</taxon>
        <taxon>Pterygota</taxon>
        <taxon>Neoptera</taxon>
        <taxon>Endopterygota</taxon>
        <taxon>Lepidoptera</taxon>
        <taxon>Glossata</taxon>
        <taxon>Ditrysia</taxon>
        <taxon>Papilionoidea</taxon>
        <taxon>Papilionidae</taxon>
        <taxon>Papilioninae</taxon>
        <taxon>Papilio</taxon>
    </lineage>
</organism>
<feature type="region of interest" description="Disordered" evidence="3">
    <location>
        <begin position="445"/>
        <end position="506"/>
    </location>
</feature>
<dbReference type="SMART" id="SM00545">
    <property type="entry name" value="JmjN"/>
    <property type="match status" value="1"/>
</dbReference>
<feature type="compositionally biased region" description="Basic and acidic residues" evidence="3">
    <location>
        <begin position="361"/>
        <end position="373"/>
    </location>
</feature>
<evidence type="ECO:0000256" key="2">
    <source>
        <dbReference type="ARBA" id="ARBA00023242"/>
    </source>
</evidence>
<dbReference type="InterPro" id="IPR036431">
    <property type="entry name" value="ARID_dom_sf"/>
</dbReference>
<keyword evidence="2" id="KW-0539">Nucleus</keyword>
<dbReference type="GO" id="GO:0005634">
    <property type="term" value="C:nucleus"/>
    <property type="evidence" value="ECO:0007669"/>
    <property type="project" value="UniProtKB-SubCell"/>
</dbReference>
<dbReference type="SMART" id="SM01014">
    <property type="entry name" value="ARID"/>
    <property type="match status" value="1"/>
</dbReference>
<dbReference type="Gene3D" id="1.10.150.60">
    <property type="entry name" value="ARID DNA-binding domain"/>
    <property type="match status" value="1"/>
</dbReference>
<evidence type="ECO:0000256" key="1">
    <source>
        <dbReference type="ARBA" id="ARBA00004123"/>
    </source>
</evidence>
<dbReference type="PANTHER" id="PTHR10694">
    <property type="entry name" value="LYSINE-SPECIFIC DEMETHYLASE"/>
    <property type="match status" value="1"/>
</dbReference>
<accession>A0A194QVR1</accession>
<feature type="compositionally biased region" description="Polar residues" evidence="3">
    <location>
        <begin position="397"/>
        <end position="407"/>
    </location>
</feature>
<reference evidence="7 8" key="1">
    <citation type="journal article" date="2015" name="Nat. Commun.">
        <title>Outbred genome sequencing and CRISPR/Cas9 gene editing in butterflies.</title>
        <authorList>
            <person name="Li X."/>
            <person name="Fan D."/>
            <person name="Zhang W."/>
            <person name="Liu G."/>
            <person name="Zhang L."/>
            <person name="Zhao L."/>
            <person name="Fang X."/>
            <person name="Chen L."/>
            <person name="Dong Y."/>
            <person name="Chen Y."/>
            <person name="Ding Y."/>
            <person name="Zhao R."/>
            <person name="Feng M."/>
            <person name="Zhu Y."/>
            <person name="Feng Y."/>
            <person name="Jiang X."/>
            <person name="Zhu D."/>
            <person name="Xiang H."/>
            <person name="Feng X."/>
            <person name="Li S."/>
            <person name="Wang J."/>
            <person name="Zhang G."/>
            <person name="Kronforst M.R."/>
            <person name="Wang W."/>
        </authorList>
    </citation>
    <scope>NUCLEOTIDE SEQUENCE [LARGE SCALE GENOMIC DNA]</scope>
    <source>
        <strain evidence="7">Ya'a_city_454_Pm</strain>
        <tissue evidence="7">Whole body</tissue>
    </source>
</reference>
<dbReference type="Proteomes" id="UP000053240">
    <property type="component" value="Unassembled WGS sequence"/>
</dbReference>
<sequence>MFPYTFICRRKVQAQRKFAQGVYIPPSTQTTNIDKVTNHTIQKDNEIRSNIFHSSTSAKSLLDLISFQNLHKHREPIVLLERLRHYPEQLQASSSAASQQYTISQMKKVTTALKHNMCLRSKKKLAKFVKRLRSKNIIIKNKRQPKVTKDVSSLESIDSCNEDDKPLMYLAKEEKNNKIVNKTLSTTIREKEKKVSFDIGPHEHVASDSYEPQQKSRQQYPHSHNSARHKDGLTRRSIVHTRSHRRTSIGTREFEEIPLGPGRRHRSRSMLKTDRVKRQRLRTRTSRRSVADACQSDHGELQGNDESSCSTSPQKIDETKRNGLQTQRLTSLSVDDASLSRQEEPKNGQPLSDSLLQNTENKIKHPVDKEKPQKICSQPSTSSSKLTTTKDSPIADINTTPKSSTSLRLPKKRPSNSTLESLIQSALGVQPIVKIESPAPTSLLVTNLSSKPSPVKSIVTSEGQRSKSENSDANIKPITSSDVTSNCAEHKTVSTSQAHAAPLDDNNIKRPTAEKYLTAPLISRRLRNIPIDKITKTNQEKRNITKKQISNTGEQSEAIDISSKIKNRRIYCPSKNYSIMNDVVYADPKDLVSRCERCDYCAFVDKVQCVSNMFKIQYCRKIIQSKIYGFDAEDEKTVKNDSNIPRTKTRHGNETSTECDTQTCYLIYDKDSDHVVEVKRTRYPNQVTRIESANIIPKTLNTKIITVTAFDSDQLLDDIINFVISKKSNTTVETPSDFVNGSKHGSVQKNSSAFTINGDNNGIEEKNSAVLKPMLKASQTDAPIFHPTEQEFMDPIAYFNKIMPIAAKFGLCKVVAPNTFKPKCMLDDEVRFEVTNQYISRLYKRWGPASRELCAIKAYLASQSVIFSRPPLLEGVEVNLPKLYYLVQTLGGLKEVIEKKRWTKVAEEMNLSKTPKIEVKLDQIYVKYILPYDTMTDDERKDLMKAVDKHWSKKHRKMLQRAMKPLHRQKRLLDESESSEEDIDEDIYVSGALAEAEDCISNGRQMNLLTFKKVASKCKEMYIPNSNQNTQTDIEQIYWKMVLLAQDHICVNNASIDTGEEGYGFTKDQRDTYGKHPWNLKVLSQNSGNVLRFLGPVLGVTVPTLHLGMVFSTSCWHRDPHGLPWIEYMHTGPGKIWYGIPDEQSDNFRRAVELLCPTSCQNKSIWLPSDITMIPPDLLLQNNVSMSRVVQEPGQFIVVFPKAYSCSIATGYTESESVYFATNSWLETIDQVFQEVRESCEPTMFSLEHLLVSAARDSRASTEVLKLVNVLLGKIIREELSNRTALAAYKIQNQNPQQNKHSRKRPAGAWNVRDQDECEICQATLYLSKVRGLTDKKRSVCLQHALQLLDVKNRECDLTSVELELFFSDAELEKIMTKIKTRI</sequence>
<dbReference type="GO" id="GO:0003677">
    <property type="term" value="F:DNA binding"/>
    <property type="evidence" value="ECO:0007669"/>
    <property type="project" value="InterPro"/>
</dbReference>
<dbReference type="SUPFAM" id="SSF51197">
    <property type="entry name" value="Clavaminate synthase-like"/>
    <property type="match status" value="1"/>
</dbReference>
<feature type="domain" description="JmjC" evidence="6">
    <location>
        <begin position="1072"/>
        <end position="1237"/>
    </location>
</feature>
<dbReference type="GO" id="GO:0000785">
    <property type="term" value="C:chromatin"/>
    <property type="evidence" value="ECO:0007669"/>
    <property type="project" value="TreeGrafter"/>
</dbReference>
<feature type="compositionally biased region" description="Polar residues" evidence="3">
    <location>
        <begin position="322"/>
        <end position="333"/>
    </location>
</feature>
<feature type="compositionally biased region" description="Basic and acidic residues" evidence="3">
    <location>
        <begin position="193"/>
        <end position="206"/>
    </location>
</feature>
<dbReference type="InterPro" id="IPR003349">
    <property type="entry name" value="JmjN"/>
</dbReference>
<feature type="compositionally biased region" description="Polar residues" evidence="3">
    <location>
        <begin position="445"/>
        <end position="463"/>
    </location>
</feature>
<evidence type="ECO:0000313" key="8">
    <source>
        <dbReference type="Proteomes" id="UP000053240"/>
    </source>
</evidence>
<dbReference type="InterPro" id="IPR003347">
    <property type="entry name" value="JmjC_dom"/>
</dbReference>
<feature type="compositionally biased region" description="Low complexity" evidence="3">
    <location>
        <begin position="380"/>
        <end position="390"/>
    </location>
</feature>
<evidence type="ECO:0000259" key="4">
    <source>
        <dbReference type="PROSITE" id="PS51011"/>
    </source>
</evidence>
<dbReference type="Pfam" id="PF02928">
    <property type="entry name" value="zf-C5HC2"/>
    <property type="match status" value="1"/>
</dbReference>
<dbReference type="InterPro" id="IPR001606">
    <property type="entry name" value="ARID_dom"/>
</dbReference>